<keyword evidence="1" id="KW-0678">Repressor</keyword>
<gene>
    <name evidence="9" type="ORF">EBO15_42770</name>
</gene>
<dbReference type="SUPFAM" id="SSF51182">
    <property type="entry name" value="RmlC-like cupins"/>
    <property type="match status" value="1"/>
</dbReference>
<accession>A0A3M2L032</accession>
<dbReference type="CDD" id="cd06124">
    <property type="entry name" value="cupin_NimR-like_N"/>
    <property type="match status" value="1"/>
</dbReference>
<dbReference type="InterPro" id="IPR014710">
    <property type="entry name" value="RmlC-like_jellyroll"/>
</dbReference>
<dbReference type="PROSITE" id="PS01124">
    <property type="entry name" value="HTH_ARAC_FAMILY_2"/>
    <property type="match status" value="1"/>
</dbReference>
<keyword evidence="2" id="KW-0805">Transcription regulation</keyword>
<feature type="domain" description="HTH araC/xylS-type" evidence="8">
    <location>
        <begin position="163"/>
        <end position="260"/>
    </location>
</feature>
<evidence type="ECO:0000256" key="1">
    <source>
        <dbReference type="ARBA" id="ARBA00022491"/>
    </source>
</evidence>
<dbReference type="GO" id="GO:0003700">
    <property type="term" value="F:DNA-binding transcription factor activity"/>
    <property type="evidence" value="ECO:0007669"/>
    <property type="project" value="InterPro"/>
</dbReference>
<dbReference type="AlphaFoldDB" id="A0A3M2L032"/>
<dbReference type="InterPro" id="IPR018060">
    <property type="entry name" value="HTH_AraC"/>
</dbReference>
<dbReference type="PANTHER" id="PTHR11019:SF199">
    <property type="entry name" value="HTH-TYPE TRANSCRIPTIONAL REGULATOR NIMR"/>
    <property type="match status" value="1"/>
</dbReference>
<dbReference type="PANTHER" id="PTHR11019">
    <property type="entry name" value="HTH-TYPE TRANSCRIPTIONAL REGULATOR NIMR"/>
    <property type="match status" value="1"/>
</dbReference>
<dbReference type="RefSeq" id="WP_122200135.1">
    <property type="nucleotide sequence ID" value="NZ_JBHSKC010000011.1"/>
</dbReference>
<proteinExistence type="predicted"/>
<dbReference type="InterPro" id="IPR009057">
    <property type="entry name" value="Homeodomain-like_sf"/>
</dbReference>
<organism evidence="9 10">
    <name type="scientific">Actinomadura harenae</name>
    <dbReference type="NCBI Taxonomy" id="2483351"/>
    <lineage>
        <taxon>Bacteria</taxon>
        <taxon>Bacillati</taxon>
        <taxon>Actinomycetota</taxon>
        <taxon>Actinomycetes</taxon>
        <taxon>Streptosporangiales</taxon>
        <taxon>Thermomonosporaceae</taxon>
        <taxon>Actinomadura</taxon>
    </lineage>
</organism>
<evidence type="ECO:0000256" key="5">
    <source>
        <dbReference type="ARBA" id="ARBA00074140"/>
    </source>
</evidence>
<evidence type="ECO:0000256" key="7">
    <source>
        <dbReference type="SAM" id="MobiDB-lite"/>
    </source>
</evidence>
<dbReference type="Gene3D" id="1.10.10.60">
    <property type="entry name" value="Homeodomain-like"/>
    <property type="match status" value="1"/>
</dbReference>
<dbReference type="Gene3D" id="2.60.120.10">
    <property type="entry name" value="Jelly Rolls"/>
    <property type="match status" value="1"/>
</dbReference>
<dbReference type="InterPro" id="IPR013096">
    <property type="entry name" value="Cupin_2"/>
</dbReference>
<evidence type="ECO:0000259" key="8">
    <source>
        <dbReference type="PROSITE" id="PS01124"/>
    </source>
</evidence>
<dbReference type="FunFam" id="1.10.10.60:FF:000132">
    <property type="entry name" value="AraC family transcriptional regulator"/>
    <property type="match status" value="1"/>
</dbReference>
<evidence type="ECO:0000313" key="9">
    <source>
        <dbReference type="EMBL" id="RMI31079.1"/>
    </source>
</evidence>
<dbReference type="GO" id="GO:0043565">
    <property type="term" value="F:sequence-specific DNA binding"/>
    <property type="evidence" value="ECO:0007669"/>
    <property type="project" value="InterPro"/>
</dbReference>
<protein>
    <recommendedName>
        <fullName evidence="5">HTH-type transcriptional regulator RipA</fullName>
    </recommendedName>
    <alternativeName>
        <fullName evidence="6">Repressor of iron proteins A</fullName>
    </alternativeName>
</protein>
<dbReference type="Pfam" id="PF07883">
    <property type="entry name" value="Cupin_2"/>
    <property type="match status" value="1"/>
</dbReference>
<keyword evidence="3" id="KW-0238">DNA-binding</keyword>
<dbReference type="InterPro" id="IPR011051">
    <property type="entry name" value="RmlC_Cupin_sf"/>
</dbReference>
<dbReference type="OrthoDB" id="2039152at2"/>
<evidence type="ECO:0000256" key="2">
    <source>
        <dbReference type="ARBA" id="ARBA00023015"/>
    </source>
</evidence>
<dbReference type="Proteomes" id="UP000282674">
    <property type="component" value="Unassembled WGS sequence"/>
</dbReference>
<keyword evidence="4" id="KW-0804">Transcription</keyword>
<sequence>MPANRSPTPLSAPATRHLPEAPTGTRPLSRGAGASAHRHDNPQFIYARAGVVTVTTEAGVWLAFPGRGLWVPAGIAHEHRAFGAADLRLVGIPPSDAPSGHGPAPAIITVDPLLRELVLALTAEPDDGGPERARLLAVLLDRLRRAPRLAGQYVPAARDPRLAAACRILLDDPSEQAGLAELGARVGAGERTLSRLFARELGMGFPRWRATLRLHHALILLAEGLPVTTVAHRCGWSSSSAFIDAYRRAFGHTPGAARRHGWPR</sequence>
<dbReference type="EMBL" id="RFFG01000221">
    <property type="protein sequence ID" value="RMI31079.1"/>
    <property type="molecule type" value="Genomic_DNA"/>
</dbReference>
<reference evidence="9 10" key="1">
    <citation type="submission" date="2018-10" db="EMBL/GenBank/DDBJ databases">
        <title>Isolation from soil.</title>
        <authorList>
            <person name="Hu J."/>
        </authorList>
    </citation>
    <scope>NUCLEOTIDE SEQUENCE [LARGE SCALE GENOMIC DNA]</scope>
    <source>
        <strain evidence="9 10">NEAU-Ht49</strain>
    </source>
</reference>
<keyword evidence="10" id="KW-1185">Reference proteome</keyword>
<dbReference type="SMART" id="SM00342">
    <property type="entry name" value="HTH_ARAC"/>
    <property type="match status" value="1"/>
</dbReference>
<evidence type="ECO:0000256" key="6">
    <source>
        <dbReference type="ARBA" id="ARBA00079449"/>
    </source>
</evidence>
<evidence type="ECO:0000256" key="3">
    <source>
        <dbReference type="ARBA" id="ARBA00023125"/>
    </source>
</evidence>
<feature type="region of interest" description="Disordered" evidence="7">
    <location>
        <begin position="1"/>
        <end position="37"/>
    </location>
</feature>
<comment type="caution">
    <text evidence="9">The sequence shown here is derived from an EMBL/GenBank/DDBJ whole genome shotgun (WGS) entry which is preliminary data.</text>
</comment>
<evidence type="ECO:0000313" key="10">
    <source>
        <dbReference type="Proteomes" id="UP000282674"/>
    </source>
</evidence>
<name>A0A3M2L032_9ACTN</name>
<evidence type="ECO:0000256" key="4">
    <source>
        <dbReference type="ARBA" id="ARBA00023163"/>
    </source>
</evidence>
<dbReference type="SUPFAM" id="SSF46689">
    <property type="entry name" value="Homeodomain-like"/>
    <property type="match status" value="1"/>
</dbReference>
<dbReference type="Pfam" id="PF12833">
    <property type="entry name" value="HTH_18"/>
    <property type="match status" value="1"/>
</dbReference>